<dbReference type="AlphaFoldDB" id="A0AAW5N2M6"/>
<feature type="non-terminal residue" evidence="1">
    <location>
        <position position="76"/>
    </location>
</feature>
<sequence>PYGTAAVAFLPIDRQDGTAEELQLSLWRAAWGDRVRVRGGPRPLDQLFLLGEGSMGEYEILNDQDQPVDHGLMGIL</sequence>
<dbReference type="Proteomes" id="UP001206878">
    <property type="component" value="Unassembled WGS sequence"/>
</dbReference>
<evidence type="ECO:0000313" key="1">
    <source>
        <dbReference type="EMBL" id="MCR6679920.1"/>
    </source>
</evidence>
<protein>
    <recommendedName>
        <fullName evidence="3">Cyclic nucleotide-binding domain-containing protein</fullName>
    </recommendedName>
</protein>
<comment type="caution">
    <text evidence="1">The sequence shown here is derived from an EMBL/GenBank/DDBJ whole genome shotgun (WGS) entry which is preliminary data.</text>
</comment>
<reference evidence="1" key="1">
    <citation type="submission" date="2022-07" db="EMBL/GenBank/DDBJ databases">
        <title>Diversity of ethanolamine utilization by human commensal Escherichia coli.</title>
        <authorList>
            <person name="Jubelin G."/>
        </authorList>
    </citation>
    <scope>NUCLEOTIDE SEQUENCE</scope>
    <source>
        <strain evidence="1">S1</strain>
    </source>
</reference>
<dbReference type="EMBL" id="JANPXH010001986">
    <property type="protein sequence ID" value="MCR6679920.1"/>
    <property type="molecule type" value="Genomic_DNA"/>
</dbReference>
<accession>A0AAW5N2M6</accession>
<evidence type="ECO:0000313" key="2">
    <source>
        <dbReference type="Proteomes" id="UP001206878"/>
    </source>
</evidence>
<evidence type="ECO:0008006" key="3">
    <source>
        <dbReference type="Google" id="ProtNLM"/>
    </source>
</evidence>
<organism evidence="1 2">
    <name type="scientific">Escherichia marmotae</name>
    <dbReference type="NCBI Taxonomy" id="1499973"/>
    <lineage>
        <taxon>Bacteria</taxon>
        <taxon>Pseudomonadati</taxon>
        <taxon>Pseudomonadota</taxon>
        <taxon>Gammaproteobacteria</taxon>
        <taxon>Enterobacterales</taxon>
        <taxon>Enterobacteriaceae</taxon>
        <taxon>Escherichia</taxon>
    </lineage>
</organism>
<gene>
    <name evidence="1" type="ORF">NVV43_31660</name>
</gene>
<proteinExistence type="predicted"/>
<name>A0AAW5N2M6_9ESCH</name>
<feature type="non-terminal residue" evidence="1">
    <location>
        <position position="1"/>
    </location>
</feature>